<protein>
    <submittedName>
        <fullName evidence="2">Uncharacterized protein</fullName>
    </submittedName>
</protein>
<comment type="caution">
    <text evidence="2">The sequence shown here is derived from an EMBL/GenBank/DDBJ whole genome shotgun (WGS) entry which is preliminary data.</text>
</comment>
<dbReference type="EMBL" id="RRYP01001196">
    <property type="protein sequence ID" value="TNV86272.1"/>
    <property type="molecule type" value="Genomic_DNA"/>
</dbReference>
<organism evidence="2 3">
    <name type="scientific">Halteria grandinella</name>
    <dbReference type="NCBI Taxonomy" id="5974"/>
    <lineage>
        <taxon>Eukaryota</taxon>
        <taxon>Sar</taxon>
        <taxon>Alveolata</taxon>
        <taxon>Ciliophora</taxon>
        <taxon>Intramacronucleata</taxon>
        <taxon>Spirotrichea</taxon>
        <taxon>Stichotrichia</taxon>
        <taxon>Sporadotrichida</taxon>
        <taxon>Halteriidae</taxon>
        <taxon>Halteria</taxon>
    </lineage>
</organism>
<gene>
    <name evidence="2" type="ORF">FGO68_gene2439</name>
</gene>
<accession>A0A8J8P1L3</accession>
<evidence type="ECO:0000313" key="3">
    <source>
        <dbReference type="Proteomes" id="UP000785679"/>
    </source>
</evidence>
<dbReference type="Proteomes" id="UP000785679">
    <property type="component" value="Unassembled WGS sequence"/>
</dbReference>
<evidence type="ECO:0000313" key="2">
    <source>
        <dbReference type="EMBL" id="TNV86272.1"/>
    </source>
</evidence>
<name>A0A8J8P1L3_HALGN</name>
<feature type="region of interest" description="Disordered" evidence="1">
    <location>
        <begin position="31"/>
        <end position="50"/>
    </location>
</feature>
<reference evidence="2" key="1">
    <citation type="submission" date="2019-06" db="EMBL/GenBank/DDBJ databases">
        <authorList>
            <person name="Zheng W."/>
        </authorList>
    </citation>
    <scope>NUCLEOTIDE SEQUENCE</scope>
    <source>
        <strain evidence="2">QDHG01</strain>
    </source>
</reference>
<feature type="compositionally biased region" description="Polar residues" evidence="1">
    <location>
        <begin position="40"/>
        <end position="50"/>
    </location>
</feature>
<sequence>MQQPAGHFGYGSTSPAEHAFYQQLMDSKNDQFAKPYAPPQSITNVSSDLSPLQEHRIGNEDKLPAIVNGNLQRPGKSRNQMDGGGILT</sequence>
<feature type="region of interest" description="Disordered" evidence="1">
    <location>
        <begin position="56"/>
        <end position="88"/>
    </location>
</feature>
<evidence type="ECO:0000256" key="1">
    <source>
        <dbReference type="SAM" id="MobiDB-lite"/>
    </source>
</evidence>
<proteinExistence type="predicted"/>
<keyword evidence="3" id="KW-1185">Reference proteome</keyword>
<dbReference type="AlphaFoldDB" id="A0A8J8P1L3"/>